<keyword evidence="2" id="KW-1185">Reference proteome</keyword>
<proteinExistence type="predicted"/>
<organism evidence="1 2">
    <name type="scientific">Limnoraphis robusta CCNP1315</name>
    <dbReference type="NCBI Taxonomy" id="3110306"/>
    <lineage>
        <taxon>Bacteria</taxon>
        <taxon>Bacillati</taxon>
        <taxon>Cyanobacteriota</taxon>
        <taxon>Cyanophyceae</taxon>
        <taxon>Oscillatoriophycideae</taxon>
        <taxon>Oscillatoriales</taxon>
        <taxon>Sirenicapillariaceae</taxon>
        <taxon>Limnoraphis</taxon>
    </lineage>
</organism>
<gene>
    <name evidence="1" type="ORF">VB854_07460</name>
</gene>
<evidence type="ECO:0000313" key="1">
    <source>
        <dbReference type="EMBL" id="MEA5518785.1"/>
    </source>
</evidence>
<comment type="caution">
    <text evidence="1">The sequence shown here is derived from an EMBL/GenBank/DDBJ whole genome shotgun (WGS) entry which is preliminary data.</text>
</comment>
<dbReference type="Proteomes" id="UP001301728">
    <property type="component" value="Unassembled WGS sequence"/>
</dbReference>
<sequence>MTNVSRDLIKQSIRLSLTLWVYLIPLSDVGVAESSYKNVPKLQQSETISQNDETATEAQQLFNEAEKLAKQRTIPC</sequence>
<dbReference type="RefSeq" id="WP_323219106.1">
    <property type="nucleotide sequence ID" value="NZ_JAYGHT010000015.1"/>
</dbReference>
<reference evidence="1 2" key="1">
    <citation type="submission" date="2023-12" db="EMBL/GenBank/DDBJ databases">
        <title>Baltic Sea Cyanobacteria.</title>
        <authorList>
            <person name="Delbaje E."/>
            <person name="Fewer D.P."/>
            <person name="Shishido T.K."/>
        </authorList>
    </citation>
    <scope>NUCLEOTIDE SEQUENCE [LARGE SCALE GENOMIC DNA]</scope>
    <source>
        <strain evidence="1 2">CCNP 1315</strain>
    </source>
</reference>
<evidence type="ECO:0000313" key="2">
    <source>
        <dbReference type="Proteomes" id="UP001301728"/>
    </source>
</evidence>
<dbReference type="EMBL" id="JAYGHT010000015">
    <property type="protein sequence ID" value="MEA5518785.1"/>
    <property type="molecule type" value="Genomic_DNA"/>
</dbReference>
<name>A0ABU5TV62_9CYAN</name>
<accession>A0ABU5TV62</accession>
<protein>
    <submittedName>
        <fullName evidence="1">Uncharacterized protein</fullName>
    </submittedName>
</protein>